<accession>A0A9D5HEX0</accession>
<evidence type="ECO:0000313" key="3">
    <source>
        <dbReference type="Proteomes" id="UP001085076"/>
    </source>
</evidence>
<dbReference type="Proteomes" id="UP001085076">
    <property type="component" value="Miscellaneous, Linkage group lg04"/>
</dbReference>
<feature type="compositionally biased region" description="Low complexity" evidence="1">
    <location>
        <begin position="133"/>
        <end position="143"/>
    </location>
</feature>
<organism evidence="2 3">
    <name type="scientific">Dioscorea zingiberensis</name>
    <dbReference type="NCBI Taxonomy" id="325984"/>
    <lineage>
        <taxon>Eukaryota</taxon>
        <taxon>Viridiplantae</taxon>
        <taxon>Streptophyta</taxon>
        <taxon>Embryophyta</taxon>
        <taxon>Tracheophyta</taxon>
        <taxon>Spermatophyta</taxon>
        <taxon>Magnoliopsida</taxon>
        <taxon>Liliopsida</taxon>
        <taxon>Dioscoreales</taxon>
        <taxon>Dioscoreaceae</taxon>
        <taxon>Dioscorea</taxon>
    </lineage>
</organism>
<feature type="region of interest" description="Disordered" evidence="1">
    <location>
        <begin position="119"/>
        <end position="196"/>
    </location>
</feature>
<dbReference type="PANTHER" id="PTHR33413:SF1">
    <property type="entry name" value="EXPRESSED PROTEIN"/>
    <property type="match status" value="1"/>
</dbReference>
<evidence type="ECO:0000313" key="2">
    <source>
        <dbReference type="EMBL" id="KAJ0973682.1"/>
    </source>
</evidence>
<dbReference type="AlphaFoldDB" id="A0A9D5HEX0"/>
<dbReference type="Pfam" id="PF14009">
    <property type="entry name" value="PADRE"/>
    <property type="match status" value="1"/>
</dbReference>
<dbReference type="EMBL" id="JAGGNH010000004">
    <property type="protein sequence ID" value="KAJ0973682.1"/>
    <property type="molecule type" value="Genomic_DNA"/>
</dbReference>
<proteinExistence type="predicted"/>
<gene>
    <name evidence="2" type="ORF">J5N97_015647</name>
</gene>
<evidence type="ECO:0000256" key="1">
    <source>
        <dbReference type="SAM" id="MobiDB-lite"/>
    </source>
</evidence>
<sequence length="196" mass="21122">MGNCQAAEAATVVIQHGDGKVERIYWSLSAGEVMAANPGHYVALIITTSNPDKNGSSSSSSTSSRAAPTVKNLRLLRPEDTLLIGHVYRLVSFEEVLKEFASKKHARLSKLLISLNKEKSSKKDARRRHRDGGATVTDGGVVAKDVGEARAHEEEEEDEEAQSRASAHDIAGAGRPTLRHSQWRPALQSIAEATGT</sequence>
<keyword evidence="3" id="KW-1185">Reference proteome</keyword>
<dbReference type="OrthoDB" id="747498at2759"/>
<protein>
    <submittedName>
        <fullName evidence="2">Uncharacterized protein</fullName>
    </submittedName>
</protein>
<reference evidence="2" key="1">
    <citation type="submission" date="2021-03" db="EMBL/GenBank/DDBJ databases">
        <authorList>
            <person name="Li Z."/>
            <person name="Yang C."/>
        </authorList>
    </citation>
    <scope>NUCLEOTIDE SEQUENCE</scope>
    <source>
        <strain evidence="2">Dzin_1.0</strain>
        <tissue evidence="2">Leaf</tissue>
    </source>
</reference>
<name>A0A9D5HEX0_9LILI</name>
<reference evidence="2" key="2">
    <citation type="journal article" date="2022" name="Hortic Res">
        <title>The genome of Dioscorea zingiberensis sheds light on the biosynthesis, origin and evolution of the medicinally important diosgenin saponins.</title>
        <authorList>
            <person name="Li Y."/>
            <person name="Tan C."/>
            <person name="Li Z."/>
            <person name="Guo J."/>
            <person name="Li S."/>
            <person name="Chen X."/>
            <person name="Wang C."/>
            <person name="Dai X."/>
            <person name="Yang H."/>
            <person name="Song W."/>
            <person name="Hou L."/>
            <person name="Xu J."/>
            <person name="Tong Z."/>
            <person name="Xu A."/>
            <person name="Yuan X."/>
            <person name="Wang W."/>
            <person name="Yang Q."/>
            <person name="Chen L."/>
            <person name="Sun Z."/>
            <person name="Wang K."/>
            <person name="Pan B."/>
            <person name="Chen J."/>
            <person name="Bao Y."/>
            <person name="Liu F."/>
            <person name="Qi X."/>
            <person name="Gang D.R."/>
            <person name="Wen J."/>
            <person name="Li J."/>
        </authorList>
    </citation>
    <scope>NUCLEOTIDE SEQUENCE</scope>
    <source>
        <strain evidence="2">Dzin_1.0</strain>
    </source>
</reference>
<comment type="caution">
    <text evidence="2">The sequence shown here is derived from an EMBL/GenBank/DDBJ whole genome shotgun (WGS) entry which is preliminary data.</text>
</comment>
<dbReference type="PANTHER" id="PTHR33413">
    <property type="entry name" value="EXPRESSED PROTEIN"/>
    <property type="match status" value="1"/>
</dbReference>
<dbReference type="InterPro" id="IPR025322">
    <property type="entry name" value="PADRE_dom"/>
</dbReference>